<dbReference type="EMBL" id="CAJQZP010001342">
    <property type="protein sequence ID" value="CAG5039893.1"/>
    <property type="molecule type" value="Genomic_DNA"/>
</dbReference>
<evidence type="ECO:0000313" key="1">
    <source>
        <dbReference type="EMBL" id="CAG5039893.1"/>
    </source>
</evidence>
<gene>
    <name evidence="1" type="ORF">PAPOLLO_LOCUS21725</name>
</gene>
<proteinExistence type="predicted"/>
<name>A0A8S3XSZ5_PARAO</name>
<accession>A0A8S3XSZ5</accession>
<evidence type="ECO:0000313" key="2">
    <source>
        <dbReference type="Proteomes" id="UP000691718"/>
    </source>
</evidence>
<protein>
    <submittedName>
        <fullName evidence="1">(apollo) hypothetical protein</fullName>
    </submittedName>
</protein>
<organism evidence="1 2">
    <name type="scientific">Parnassius apollo</name>
    <name type="common">Apollo butterfly</name>
    <name type="synonym">Papilio apollo</name>
    <dbReference type="NCBI Taxonomy" id="110799"/>
    <lineage>
        <taxon>Eukaryota</taxon>
        <taxon>Metazoa</taxon>
        <taxon>Ecdysozoa</taxon>
        <taxon>Arthropoda</taxon>
        <taxon>Hexapoda</taxon>
        <taxon>Insecta</taxon>
        <taxon>Pterygota</taxon>
        <taxon>Neoptera</taxon>
        <taxon>Endopterygota</taxon>
        <taxon>Lepidoptera</taxon>
        <taxon>Glossata</taxon>
        <taxon>Ditrysia</taxon>
        <taxon>Papilionoidea</taxon>
        <taxon>Papilionidae</taxon>
        <taxon>Parnassiinae</taxon>
        <taxon>Parnassini</taxon>
        <taxon>Parnassius</taxon>
        <taxon>Parnassius</taxon>
    </lineage>
</organism>
<reference evidence="1" key="1">
    <citation type="submission" date="2021-04" db="EMBL/GenBank/DDBJ databases">
        <authorList>
            <person name="Tunstrom K."/>
        </authorList>
    </citation>
    <scope>NUCLEOTIDE SEQUENCE</scope>
</reference>
<comment type="caution">
    <text evidence="1">The sequence shown here is derived from an EMBL/GenBank/DDBJ whole genome shotgun (WGS) entry which is preliminary data.</text>
</comment>
<dbReference type="Proteomes" id="UP000691718">
    <property type="component" value="Unassembled WGS sequence"/>
</dbReference>
<sequence>MPQNDVPDLDIHASNFQAPIDLPTCIYQIMGSDMTLETNSKSLAYDDVSVCMNTQGYADFSADDSGEEYLPEKVKQILLPQKLIIIEHFYTKY</sequence>
<keyword evidence="2" id="KW-1185">Reference proteome</keyword>
<dbReference type="AlphaFoldDB" id="A0A8S3XSZ5"/>